<proteinExistence type="inferred from homology"/>
<organism evidence="3 4">
    <name type="scientific">Cotesia congregata</name>
    <name type="common">Parasitoid wasp</name>
    <name type="synonym">Apanteles congregatus</name>
    <dbReference type="NCBI Taxonomy" id="51543"/>
    <lineage>
        <taxon>Eukaryota</taxon>
        <taxon>Metazoa</taxon>
        <taxon>Ecdysozoa</taxon>
        <taxon>Arthropoda</taxon>
        <taxon>Hexapoda</taxon>
        <taxon>Insecta</taxon>
        <taxon>Pterygota</taxon>
        <taxon>Neoptera</taxon>
        <taxon>Endopterygota</taxon>
        <taxon>Hymenoptera</taxon>
        <taxon>Apocrita</taxon>
        <taxon>Ichneumonoidea</taxon>
        <taxon>Braconidae</taxon>
        <taxon>Microgastrinae</taxon>
        <taxon>Cotesia</taxon>
    </lineage>
</organism>
<dbReference type="AlphaFoldDB" id="A0A8J2MH75"/>
<dbReference type="GO" id="GO:0016192">
    <property type="term" value="P:vesicle-mediated transport"/>
    <property type="evidence" value="ECO:0007669"/>
    <property type="project" value="InterPro"/>
</dbReference>
<evidence type="ECO:0000256" key="1">
    <source>
        <dbReference type="ARBA" id="ARBA00006108"/>
    </source>
</evidence>
<evidence type="ECO:0000313" key="4">
    <source>
        <dbReference type="Proteomes" id="UP000786811"/>
    </source>
</evidence>
<dbReference type="GO" id="GO:0006886">
    <property type="term" value="P:intracellular protein transport"/>
    <property type="evidence" value="ECO:0007669"/>
    <property type="project" value="InterPro"/>
</dbReference>
<dbReference type="GO" id="GO:0016020">
    <property type="term" value="C:membrane"/>
    <property type="evidence" value="ECO:0007669"/>
    <property type="project" value="InterPro"/>
</dbReference>
<dbReference type="InterPro" id="IPR010989">
    <property type="entry name" value="SNARE"/>
</dbReference>
<dbReference type="InterPro" id="IPR038407">
    <property type="entry name" value="v-SNARE_N_sf"/>
</dbReference>
<dbReference type="InterPro" id="IPR007705">
    <property type="entry name" value="Vesicle_trsprt_v-SNARE_N"/>
</dbReference>
<dbReference type="SUPFAM" id="SSF47661">
    <property type="entry name" value="t-snare proteins"/>
    <property type="match status" value="1"/>
</dbReference>
<dbReference type="Proteomes" id="UP000786811">
    <property type="component" value="Unassembled WGS sequence"/>
</dbReference>
<dbReference type="EMBL" id="CAJNRD030001120">
    <property type="protein sequence ID" value="CAG5092286.1"/>
    <property type="molecule type" value="Genomic_DNA"/>
</dbReference>
<sequence>MATLIDNYEQQYAVLTADITAKIGRINVVSGGEKRAFVQDVDRQLEEAQELYFKNQLTALFLSN</sequence>
<evidence type="ECO:0000259" key="2">
    <source>
        <dbReference type="Pfam" id="PF05008"/>
    </source>
</evidence>
<dbReference type="Pfam" id="PF05008">
    <property type="entry name" value="V-SNARE"/>
    <property type="match status" value="1"/>
</dbReference>
<dbReference type="Gene3D" id="1.20.58.400">
    <property type="entry name" value="t-snare proteins"/>
    <property type="match status" value="1"/>
</dbReference>
<comment type="similarity">
    <text evidence="1">Belongs to the VTI1 family.</text>
</comment>
<gene>
    <name evidence="3" type="ORF">HICCMSTLAB_LOCUS6017</name>
</gene>
<feature type="domain" description="Vesicle transport v-SNARE N-terminal" evidence="2">
    <location>
        <begin position="1"/>
        <end position="51"/>
    </location>
</feature>
<reference evidence="3" key="1">
    <citation type="submission" date="2021-04" db="EMBL/GenBank/DDBJ databases">
        <authorList>
            <person name="Chebbi M.A.C M."/>
        </authorList>
    </citation>
    <scope>NUCLEOTIDE SEQUENCE</scope>
</reference>
<name>A0A8J2MH75_COTCN</name>
<evidence type="ECO:0000313" key="3">
    <source>
        <dbReference type="EMBL" id="CAG5092286.1"/>
    </source>
</evidence>
<protein>
    <submittedName>
        <fullName evidence="3">Similar to VTI1A: Vesicle transport through interaction with t-SNAREs homolog 1A (Homo sapiens)</fullName>
    </submittedName>
</protein>
<accession>A0A8J2MH75</accession>
<keyword evidence="4" id="KW-1185">Reference proteome</keyword>
<comment type="caution">
    <text evidence="3">The sequence shown here is derived from an EMBL/GenBank/DDBJ whole genome shotgun (WGS) entry which is preliminary data.</text>
</comment>
<dbReference type="OrthoDB" id="430637at2759"/>